<protein>
    <submittedName>
        <fullName evidence="2">Uncharacterized protein</fullName>
    </submittedName>
</protein>
<proteinExistence type="predicted"/>
<keyword evidence="3" id="KW-1185">Reference proteome</keyword>
<feature type="region of interest" description="Disordered" evidence="1">
    <location>
        <begin position="1"/>
        <end position="28"/>
    </location>
</feature>
<comment type="caution">
    <text evidence="2">The sequence shown here is derived from an EMBL/GenBank/DDBJ whole genome shotgun (WGS) entry which is preliminary data.</text>
</comment>
<organism evidence="2 3">
    <name type="scientific">Mesorhizobium ventifaucium</name>
    <dbReference type="NCBI Taxonomy" id="666020"/>
    <lineage>
        <taxon>Bacteria</taxon>
        <taxon>Pseudomonadati</taxon>
        <taxon>Pseudomonadota</taxon>
        <taxon>Alphaproteobacteria</taxon>
        <taxon>Hyphomicrobiales</taxon>
        <taxon>Phyllobacteriaceae</taxon>
        <taxon>Mesorhizobium</taxon>
    </lineage>
</organism>
<evidence type="ECO:0000313" key="2">
    <source>
        <dbReference type="EMBL" id="CAH2402059.1"/>
    </source>
</evidence>
<accession>A0ABM9DZ37</accession>
<dbReference type="EMBL" id="CAKXZS010000023">
    <property type="protein sequence ID" value="CAH2402059.1"/>
    <property type="molecule type" value="Genomic_DNA"/>
</dbReference>
<evidence type="ECO:0000313" key="3">
    <source>
        <dbReference type="Proteomes" id="UP001152604"/>
    </source>
</evidence>
<name>A0ABM9DZ37_9HYPH</name>
<gene>
    <name evidence="2" type="ORF">MES4922_30433</name>
</gene>
<reference evidence="2" key="1">
    <citation type="submission" date="2022-03" db="EMBL/GenBank/DDBJ databases">
        <authorList>
            <person name="Brunel B."/>
        </authorList>
    </citation>
    <scope>NUCLEOTIDE SEQUENCE</scope>
    <source>
        <strain evidence="2">STM4922sample</strain>
    </source>
</reference>
<dbReference type="Proteomes" id="UP001152604">
    <property type="component" value="Unassembled WGS sequence"/>
</dbReference>
<sequence>MGHATSPTLRTDAGGIDTVISANEGASPRSPVYICAGLEERLRVVVTSIFTLLEEGEVSATGSSTFVGREAHPHSRPINADATKTLLIRLTLDGLTKQFPNSSPVS</sequence>
<evidence type="ECO:0000256" key="1">
    <source>
        <dbReference type="SAM" id="MobiDB-lite"/>
    </source>
</evidence>